<protein>
    <submittedName>
        <fullName evidence="8">Carbohydrate-binding protein</fullName>
    </submittedName>
</protein>
<evidence type="ECO:0000256" key="3">
    <source>
        <dbReference type="ARBA" id="ARBA00022729"/>
    </source>
</evidence>
<dbReference type="Proteomes" id="UP000619457">
    <property type="component" value="Unassembled WGS sequence"/>
</dbReference>
<dbReference type="Pfam" id="PF07980">
    <property type="entry name" value="SusD_RagB"/>
    <property type="match status" value="1"/>
</dbReference>
<evidence type="ECO:0000256" key="1">
    <source>
        <dbReference type="ARBA" id="ARBA00004442"/>
    </source>
</evidence>
<dbReference type="InterPro" id="IPR011990">
    <property type="entry name" value="TPR-like_helical_dom_sf"/>
</dbReference>
<dbReference type="Gene3D" id="1.25.40.390">
    <property type="match status" value="1"/>
</dbReference>
<evidence type="ECO:0000256" key="2">
    <source>
        <dbReference type="ARBA" id="ARBA00006275"/>
    </source>
</evidence>
<sequence>MRKSNLYIFVFLLGLFSCEDYLDVSPDFGITEEDVFSEYESARGYLDNCYDVLYDMHHWRSQELDRTSISGLSDEAATLFSGPLNQTINTGSWINKSGTGEIGWGGETNYERGSIISNAFFAIRVANNVIEQAPGIPGITPAQQNELIGQAHFFRAWYYFQIIQRWGGMPKLDKAYTPNDDLDLPRLTYSESSEWLIADLDIAISLLPHSWNENEYGRATKVAAMSVKSMAALYAASPLMQNGLNSIQYLDYGQAWSERAAEYANDVITYVNQGTAGTNYRLMNGEEYENIFYFEGVNGSDESLWFNYNGGRRDTRRGLRSLYIPQYFSGGTGNDATAYAGPSQNVVDMFEVLVDGEAYTIDDPRAEYDPQNPYVNRDPRFYNNVIVPGEAWGLNNSGRQLYQELYVEGRDYDITTSSVHTRNRQLSGYMTKKFIWEECNQFLNQFGKYNINHIFIRVSQIYLDYAEVMNEAYGPNNDPKGYGLTAVQAVNMVRNRVGMPDVSGEFTGTKESFRDKIRNERAVELFWENHRWHDLRRWMIAEEVFSKPIQGIRAYPPAGHRNVADKSSLDFRYEVVNLESEQRVFGLRYHWYPVSQSDAQNLYNFQQNPGW</sequence>
<evidence type="ECO:0000259" key="7">
    <source>
        <dbReference type="Pfam" id="PF14322"/>
    </source>
</evidence>
<organism evidence="8 9">
    <name type="scientific">Echinicola pacifica</name>
    <dbReference type="NCBI Taxonomy" id="346377"/>
    <lineage>
        <taxon>Bacteria</taxon>
        <taxon>Pseudomonadati</taxon>
        <taxon>Bacteroidota</taxon>
        <taxon>Cytophagia</taxon>
        <taxon>Cytophagales</taxon>
        <taxon>Cyclobacteriaceae</taxon>
        <taxon>Echinicola</taxon>
    </lineage>
</organism>
<evidence type="ECO:0000313" key="9">
    <source>
        <dbReference type="Proteomes" id="UP000619457"/>
    </source>
</evidence>
<dbReference type="SUPFAM" id="SSF48452">
    <property type="entry name" value="TPR-like"/>
    <property type="match status" value="1"/>
</dbReference>
<keyword evidence="9" id="KW-1185">Reference proteome</keyword>
<evidence type="ECO:0000259" key="6">
    <source>
        <dbReference type="Pfam" id="PF07980"/>
    </source>
</evidence>
<accession>A0A918PKX7</accession>
<keyword evidence="3" id="KW-0732">Signal</keyword>
<dbReference type="InterPro" id="IPR012944">
    <property type="entry name" value="SusD_RagB_dom"/>
</dbReference>
<comment type="caution">
    <text evidence="8">The sequence shown here is derived from an EMBL/GenBank/DDBJ whole genome shotgun (WGS) entry which is preliminary data.</text>
</comment>
<feature type="domain" description="SusD-like N-terminal" evidence="7">
    <location>
        <begin position="20"/>
        <end position="228"/>
    </location>
</feature>
<dbReference type="RefSeq" id="WP_018475072.1">
    <property type="nucleotide sequence ID" value="NZ_BMWX01000001.1"/>
</dbReference>
<evidence type="ECO:0000256" key="4">
    <source>
        <dbReference type="ARBA" id="ARBA00023136"/>
    </source>
</evidence>
<comment type="similarity">
    <text evidence="2">Belongs to the SusD family.</text>
</comment>
<dbReference type="AlphaFoldDB" id="A0A918PKX7"/>
<dbReference type="Pfam" id="PF14322">
    <property type="entry name" value="SusD-like_3"/>
    <property type="match status" value="1"/>
</dbReference>
<keyword evidence="5" id="KW-0998">Cell outer membrane</keyword>
<evidence type="ECO:0000313" key="8">
    <source>
        <dbReference type="EMBL" id="GGZ13169.1"/>
    </source>
</evidence>
<comment type="subcellular location">
    <subcellularLocation>
        <location evidence="1">Cell outer membrane</location>
    </subcellularLocation>
</comment>
<name>A0A918PKX7_9BACT</name>
<keyword evidence="4" id="KW-0472">Membrane</keyword>
<proteinExistence type="inferred from homology"/>
<dbReference type="InterPro" id="IPR033985">
    <property type="entry name" value="SusD-like_N"/>
</dbReference>
<evidence type="ECO:0000256" key="5">
    <source>
        <dbReference type="ARBA" id="ARBA00023237"/>
    </source>
</evidence>
<feature type="domain" description="RagB/SusD" evidence="6">
    <location>
        <begin position="316"/>
        <end position="611"/>
    </location>
</feature>
<dbReference type="EMBL" id="BMWX01000001">
    <property type="protein sequence ID" value="GGZ13169.1"/>
    <property type="molecule type" value="Genomic_DNA"/>
</dbReference>
<reference evidence="8" key="1">
    <citation type="journal article" date="2014" name="Int. J. Syst. Evol. Microbiol.">
        <title>Complete genome sequence of Corynebacterium casei LMG S-19264T (=DSM 44701T), isolated from a smear-ripened cheese.</title>
        <authorList>
            <consortium name="US DOE Joint Genome Institute (JGI-PGF)"/>
            <person name="Walter F."/>
            <person name="Albersmeier A."/>
            <person name="Kalinowski J."/>
            <person name="Ruckert C."/>
        </authorList>
    </citation>
    <scope>NUCLEOTIDE SEQUENCE</scope>
    <source>
        <strain evidence="8">KCTC 12368</strain>
    </source>
</reference>
<dbReference type="GO" id="GO:0009279">
    <property type="term" value="C:cell outer membrane"/>
    <property type="evidence" value="ECO:0007669"/>
    <property type="project" value="UniProtKB-SubCell"/>
</dbReference>
<dbReference type="PROSITE" id="PS51257">
    <property type="entry name" value="PROKAR_LIPOPROTEIN"/>
    <property type="match status" value="1"/>
</dbReference>
<gene>
    <name evidence="8" type="ORF">GCM10007049_01180</name>
</gene>
<reference evidence="8" key="2">
    <citation type="submission" date="2020-09" db="EMBL/GenBank/DDBJ databases">
        <authorList>
            <person name="Sun Q."/>
            <person name="Kim S."/>
        </authorList>
    </citation>
    <scope>NUCLEOTIDE SEQUENCE</scope>
    <source>
        <strain evidence="8">KCTC 12368</strain>
    </source>
</reference>